<evidence type="ECO:0008006" key="3">
    <source>
        <dbReference type="Google" id="ProtNLM"/>
    </source>
</evidence>
<dbReference type="Proteomes" id="UP001341281">
    <property type="component" value="Chromosome 10"/>
</dbReference>
<name>A0AAQ3UT25_PASNO</name>
<proteinExistence type="predicted"/>
<evidence type="ECO:0000313" key="2">
    <source>
        <dbReference type="Proteomes" id="UP001341281"/>
    </source>
</evidence>
<dbReference type="PANTHER" id="PTHR19446">
    <property type="entry name" value="REVERSE TRANSCRIPTASES"/>
    <property type="match status" value="1"/>
</dbReference>
<organism evidence="1 2">
    <name type="scientific">Paspalum notatum var. saurae</name>
    <dbReference type="NCBI Taxonomy" id="547442"/>
    <lineage>
        <taxon>Eukaryota</taxon>
        <taxon>Viridiplantae</taxon>
        <taxon>Streptophyta</taxon>
        <taxon>Embryophyta</taxon>
        <taxon>Tracheophyta</taxon>
        <taxon>Spermatophyta</taxon>
        <taxon>Magnoliopsida</taxon>
        <taxon>Liliopsida</taxon>
        <taxon>Poales</taxon>
        <taxon>Poaceae</taxon>
        <taxon>PACMAD clade</taxon>
        <taxon>Panicoideae</taxon>
        <taxon>Andropogonodae</taxon>
        <taxon>Paspaleae</taxon>
        <taxon>Paspalinae</taxon>
        <taxon>Paspalum</taxon>
    </lineage>
</organism>
<dbReference type="AlphaFoldDB" id="A0AAQ3UT25"/>
<accession>A0AAQ3UT25</accession>
<gene>
    <name evidence="1" type="ORF">U9M48_042543</name>
</gene>
<keyword evidence="2" id="KW-1185">Reference proteome</keyword>
<sequence length="71" mass="8645">MERYREQKKDLHMVLIDLEKAYDKIPRNLMWWDLNKHKVPTKYVALIKDMYNKVTTSVRTTDGDTDDFLLR</sequence>
<protein>
    <recommendedName>
        <fullName evidence="3">Reverse transcriptase domain-containing protein</fullName>
    </recommendedName>
</protein>
<evidence type="ECO:0000313" key="1">
    <source>
        <dbReference type="EMBL" id="WVZ96968.1"/>
    </source>
</evidence>
<dbReference type="EMBL" id="CP144754">
    <property type="protein sequence ID" value="WVZ96968.1"/>
    <property type="molecule type" value="Genomic_DNA"/>
</dbReference>
<reference evidence="1 2" key="1">
    <citation type="submission" date="2024-02" db="EMBL/GenBank/DDBJ databases">
        <title>High-quality chromosome-scale genome assembly of Pensacola bahiagrass (Paspalum notatum Flugge var. saurae).</title>
        <authorList>
            <person name="Vega J.M."/>
            <person name="Podio M."/>
            <person name="Orjuela J."/>
            <person name="Siena L.A."/>
            <person name="Pessino S.C."/>
            <person name="Combes M.C."/>
            <person name="Mariac C."/>
            <person name="Albertini E."/>
            <person name="Pupilli F."/>
            <person name="Ortiz J.P.A."/>
            <person name="Leblanc O."/>
        </authorList>
    </citation>
    <scope>NUCLEOTIDE SEQUENCE [LARGE SCALE GENOMIC DNA]</scope>
    <source>
        <strain evidence="1">R1</strain>
        <tissue evidence="1">Leaf</tissue>
    </source>
</reference>